<keyword evidence="1" id="KW-1133">Transmembrane helix</keyword>
<accession>A0A6J7QIC6</accession>
<feature type="transmembrane region" description="Helical" evidence="1">
    <location>
        <begin position="120"/>
        <end position="141"/>
    </location>
</feature>
<reference evidence="2" key="1">
    <citation type="submission" date="2020-05" db="EMBL/GenBank/DDBJ databases">
        <authorList>
            <person name="Chiriac C."/>
            <person name="Salcher M."/>
            <person name="Ghai R."/>
            <person name="Kavagutti S V."/>
        </authorList>
    </citation>
    <scope>NUCLEOTIDE SEQUENCE</scope>
</reference>
<feature type="transmembrane region" description="Helical" evidence="1">
    <location>
        <begin position="66"/>
        <end position="84"/>
    </location>
</feature>
<dbReference type="Pfam" id="PF11255">
    <property type="entry name" value="DUF3054"/>
    <property type="match status" value="1"/>
</dbReference>
<name>A0A6J7QIC6_9ZZZZ</name>
<feature type="transmembrane region" description="Helical" evidence="1">
    <location>
        <begin position="96"/>
        <end position="114"/>
    </location>
</feature>
<keyword evidence="1" id="KW-0472">Membrane</keyword>
<dbReference type="EMBL" id="CAFBQU010000038">
    <property type="protein sequence ID" value="CAB5066768.1"/>
    <property type="molecule type" value="Genomic_DNA"/>
</dbReference>
<proteinExistence type="predicted"/>
<evidence type="ECO:0000256" key="1">
    <source>
        <dbReference type="SAM" id="Phobius"/>
    </source>
</evidence>
<dbReference type="EMBL" id="CAFBPN010000014">
    <property type="protein sequence ID" value="CAB5014102.1"/>
    <property type="molecule type" value="Genomic_DNA"/>
</dbReference>
<protein>
    <submittedName>
        <fullName evidence="2">Unannotated protein</fullName>
    </submittedName>
</protein>
<organism evidence="2">
    <name type="scientific">freshwater metagenome</name>
    <dbReference type="NCBI Taxonomy" id="449393"/>
    <lineage>
        <taxon>unclassified sequences</taxon>
        <taxon>metagenomes</taxon>
        <taxon>ecological metagenomes</taxon>
    </lineage>
</organism>
<keyword evidence="1" id="KW-0812">Transmembrane</keyword>
<gene>
    <name evidence="2" type="ORF">UFOPK4098_00466</name>
    <name evidence="3" type="ORF">UFOPK4347_01275</name>
</gene>
<feature type="transmembrane region" description="Helical" evidence="1">
    <location>
        <begin position="36"/>
        <end position="54"/>
    </location>
</feature>
<sequence>MGNLWRTEYDEQVNDVCRYRVLMSTMPATFNLRKPLYAFVADAAFIFLFIFIGTRNHDTDTDTAGVFSTAAPFLIGLIVSWCALRVWKAPNRVANGVGLWLITIVIGMLLRHFAFDRGTAGAFIVVATIFNAFTLVGWRFIAEQLSERKASQS</sequence>
<dbReference type="AlphaFoldDB" id="A0A6J7QIC6"/>
<evidence type="ECO:0000313" key="2">
    <source>
        <dbReference type="EMBL" id="CAB5014102.1"/>
    </source>
</evidence>
<dbReference type="InterPro" id="IPR021414">
    <property type="entry name" value="DUF3054"/>
</dbReference>
<evidence type="ECO:0000313" key="3">
    <source>
        <dbReference type="EMBL" id="CAB5066768.1"/>
    </source>
</evidence>